<protein>
    <submittedName>
        <fullName evidence="1">Uncharacterized protein</fullName>
    </submittedName>
</protein>
<evidence type="ECO:0000313" key="1">
    <source>
        <dbReference type="EMBL" id="CUV03382.1"/>
    </source>
</evidence>
<name>A0A160VB30_9ZZZZ</name>
<sequence length="75" mass="7882">MPPSLRVCNHHVDVVLKQQRSGYAIAGQPGYGIGEARSFGQSLVLDAGVVKQGLDVFDALDFVAQGLVVSKLNSG</sequence>
<proteinExistence type="predicted"/>
<gene>
    <name evidence="1" type="ORF">MGWOODY_Clf1340</name>
</gene>
<dbReference type="AlphaFoldDB" id="A0A160VB30"/>
<dbReference type="EMBL" id="FAXA01000402">
    <property type="protein sequence ID" value="CUV03382.1"/>
    <property type="molecule type" value="Genomic_DNA"/>
</dbReference>
<reference evidence="1" key="1">
    <citation type="submission" date="2015-10" db="EMBL/GenBank/DDBJ databases">
        <authorList>
            <person name="Gilbert D.G."/>
        </authorList>
    </citation>
    <scope>NUCLEOTIDE SEQUENCE</scope>
</reference>
<organism evidence="1">
    <name type="scientific">hydrothermal vent metagenome</name>
    <dbReference type="NCBI Taxonomy" id="652676"/>
    <lineage>
        <taxon>unclassified sequences</taxon>
        <taxon>metagenomes</taxon>
        <taxon>ecological metagenomes</taxon>
    </lineage>
</organism>
<accession>A0A160VB30</accession>